<evidence type="ECO:0000313" key="1">
    <source>
        <dbReference type="EMBL" id="KAL3064184.1"/>
    </source>
</evidence>
<sequence>MLKTYGGWTQLVVKVSVGVS</sequence>
<reference evidence="1 2" key="1">
    <citation type="journal article" date="2022" name="G3 (Bethesda)">
        <title>Evaluating Illumina-, Nanopore-, and PacBio-based genome assembly strategies with the bald notothen, Trematomus borchgrevinki.</title>
        <authorList>
            <person name="Rayamajhi N."/>
            <person name="Cheng C.C."/>
            <person name="Catchen J.M."/>
        </authorList>
    </citation>
    <scope>NUCLEOTIDE SEQUENCE [LARGE SCALE GENOMIC DNA]</scope>
    <source>
        <strain evidence="1">AGRC-2024</strain>
    </source>
</reference>
<dbReference type="AlphaFoldDB" id="A0ABD2HCQ0"/>
<dbReference type="EMBL" id="JBIYXZ010002070">
    <property type="protein sequence ID" value="KAL3064184.1"/>
    <property type="molecule type" value="Genomic_DNA"/>
</dbReference>
<organism evidence="1 2">
    <name type="scientific">Pagothenia borchgrevinki</name>
    <name type="common">Bald rockcod</name>
    <name type="synonym">Trematomus borchgrevinki</name>
    <dbReference type="NCBI Taxonomy" id="8213"/>
    <lineage>
        <taxon>Eukaryota</taxon>
        <taxon>Metazoa</taxon>
        <taxon>Chordata</taxon>
        <taxon>Craniata</taxon>
        <taxon>Vertebrata</taxon>
        <taxon>Euteleostomi</taxon>
        <taxon>Actinopterygii</taxon>
        <taxon>Neopterygii</taxon>
        <taxon>Teleostei</taxon>
        <taxon>Neoteleostei</taxon>
        <taxon>Acanthomorphata</taxon>
        <taxon>Eupercaria</taxon>
        <taxon>Perciformes</taxon>
        <taxon>Notothenioidei</taxon>
        <taxon>Nototheniidae</taxon>
        <taxon>Pagothenia</taxon>
    </lineage>
</organism>
<reference evidence="1 2" key="2">
    <citation type="journal article" date="2024" name="G3 (Bethesda)">
        <title>The genome of the cryopelagic Antarctic bald notothen, Trematomus borchgrevinki.</title>
        <authorList>
            <person name="Rayamajhi N."/>
            <person name="Rivera-Colon A.G."/>
            <person name="Minhas B.F."/>
            <person name="Cheng C.C."/>
            <person name="Catchen J.M."/>
        </authorList>
    </citation>
    <scope>NUCLEOTIDE SEQUENCE [LARGE SCALE GENOMIC DNA]</scope>
    <source>
        <strain evidence="1">AGRC-2024</strain>
    </source>
</reference>
<accession>A0ABD2HCQ0</accession>
<gene>
    <name evidence="1" type="ORF">OYC64_000463</name>
</gene>
<name>A0ABD2HCQ0_PAGBO</name>
<dbReference type="Proteomes" id="UP001619887">
    <property type="component" value="Unassembled WGS sequence"/>
</dbReference>
<keyword evidence="2" id="KW-1185">Reference proteome</keyword>
<protein>
    <submittedName>
        <fullName evidence="1">Uncharacterized protein</fullName>
    </submittedName>
</protein>
<evidence type="ECO:0000313" key="2">
    <source>
        <dbReference type="Proteomes" id="UP001619887"/>
    </source>
</evidence>
<proteinExistence type="predicted"/>
<comment type="caution">
    <text evidence="1">The sequence shown here is derived from an EMBL/GenBank/DDBJ whole genome shotgun (WGS) entry which is preliminary data.</text>
</comment>